<keyword evidence="3" id="KW-1185">Reference proteome</keyword>
<accession>A0ABD2BX86</accession>
<sequence>MSRCQNFLIRRFGTTERKRLEGRGFEDDLLSAVGDVKEKEKEEEEEEERDDEEEVPLPPPSPLPLPSPIDSISHGRTAPIIQTVSRKRLFFETAQLRLRWSVVELPCYCIRRNNLHIATIKGRMKDKGHAYIKLIEFNLLCVEYETKGEKKEKTKKKKGDIKTVQVFI</sequence>
<comment type="caution">
    <text evidence="2">The sequence shown here is derived from an EMBL/GenBank/DDBJ whole genome shotgun (WGS) entry which is preliminary data.</text>
</comment>
<reference evidence="2 3" key="1">
    <citation type="journal article" date="2024" name="Ann. Entomol. Soc. Am.">
        <title>Genomic analyses of the southern and eastern yellowjacket wasps (Hymenoptera: Vespidae) reveal evolutionary signatures of social life.</title>
        <authorList>
            <person name="Catto M.A."/>
            <person name="Caine P.B."/>
            <person name="Orr S.E."/>
            <person name="Hunt B.G."/>
            <person name="Goodisman M.A.D."/>
        </authorList>
    </citation>
    <scope>NUCLEOTIDE SEQUENCE [LARGE SCALE GENOMIC DNA]</scope>
    <source>
        <strain evidence="2">232</strain>
        <tissue evidence="2">Head and thorax</tissue>
    </source>
</reference>
<evidence type="ECO:0000313" key="2">
    <source>
        <dbReference type="EMBL" id="KAL2737396.1"/>
    </source>
</evidence>
<feature type="region of interest" description="Disordered" evidence="1">
    <location>
        <begin position="31"/>
        <end position="72"/>
    </location>
</feature>
<gene>
    <name evidence="2" type="ORF">V1477_012352</name>
</gene>
<organism evidence="2 3">
    <name type="scientific">Vespula maculifrons</name>
    <name type="common">Eastern yellow jacket</name>
    <name type="synonym">Wasp</name>
    <dbReference type="NCBI Taxonomy" id="7453"/>
    <lineage>
        <taxon>Eukaryota</taxon>
        <taxon>Metazoa</taxon>
        <taxon>Ecdysozoa</taxon>
        <taxon>Arthropoda</taxon>
        <taxon>Hexapoda</taxon>
        <taxon>Insecta</taxon>
        <taxon>Pterygota</taxon>
        <taxon>Neoptera</taxon>
        <taxon>Endopterygota</taxon>
        <taxon>Hymenoptera</taxon>
        <taxon>Apocrita</taxon>
        <taxon>Aculeata</taxon>
        <taxon>Vespoidea</taxon>
        <taxon>Vespidae</taxon>
        <taxon>Vespinae</taxon>
        <taxon>Vespula</taxon>
    </lineage>
</organism>
<name>A0ABD2BX86_VESMC</name>
<evidence type="ECO:0000313" key="3">
    <source>
        <dbReference type="Proteomes" id="UP001607303"/>
    </source>
</evidence>
<feature type="compositionally biased region" description="Pro residues" evidence="1">
    <location>
        <begin position="56"/>
        <end position="67"/>
    </location>
</feature>
<dbReference type="AlphaFoldDB" id="A0ABD2BX86"/>
<evidence type="ECO:0000256" key="1">
    <source>
        <dbReference type="SAM" id="MobiDB-lite"/>
    </source>
</evidence>
<protein>
    <submittedName>
        <fullName evidence="2">Uncharacterized protein</fullName>
    </submittedName>
</protein>
<feature type="compositionally biased region" description="Acidic residues" evidence="1">
    <location>
        <begin position="41"/>
        <end position="55"/>
    </location>
</feature>
<dbReference type="Proteomes" id="UP001607303">
    <property type="component" value="Unassembled WGS sequence"/>
</dbReference>
<dbReference type="EMBL" id="JAYRBN010000065">
    <property type="protein sequence ID" value="KAL2737396.1"/>
    <property type="molecule type" value="Genomic_DNA"/>
</dbReference>
<proteinExistence type="predicted"/>